<dbReference type="EMBL" id="JAENGZ010001231">
    <property type="protein sequence ID" value="KAG6949582.1"/>
    <property type="molecule type" value="Genomic_DNA"/>
</dbReference>
<name>A0A8T1TWR6_9STRA</name>
<feature type="non-terminal residue" evidence="1">
    <location>
        <position position="227"/>
    </location>
</feature>
<gene>
    <name evidence="1" type="ORF">JG687_00014770</name>
</gene>
<organism evidence="1 2">
    <name type="scientific">Phytophthora cactorum</name>
    <dbReference type="NCBI Taxonomy" id="29920"/>
    <lineage>
        <taxon>Eukaryota</taxon>
        <taxon>Sar</taxon>
        <taxon>Stramenopiles</taxon>
        <taxon>Oomycota</taxon>
        <taxon>Peronosporomycetes</taxon>
        <taxon>Peronosporales</taxon>
        <taxon>Peronosporaceae</taxon>
        <taxon>Phytophthora</taxon>
    </lineage>
</organism>
<dbReference type="OrthoDB" id="118864at2759"/>
<evidence type="ECO:0000313" key="2">
    <source>
        <dbReference type="Proteomes" id="UP000688947"/>
    </source>
</evidence>
<dbReference type="VEuPathDB" id="FungiDB:PC110_g20314"/>
<dbReference type="PANTHER" id="PTHR40866:SF1">
    <property type="entry name" value="BED-TYPE DOMAIN-CONTAINING PROTEIN"/>
    <property type="match status" value="1"/>
</dbReference>
<dbReference type="AlphaFoldDB" id="A0A8T1TWR6"/>
<sequence>RSINLFGWLEWIVKNNLPLNFCESEEARRYTKLDPICVETLCWSLHKVARTAEAKLAAEMPDQFWLIIDRWTHGSDHYLTVFGCYMVGSTPSYSLLAMAPLLNKPGDDHSAETHRVFLQEMLRMDYGKDIGKCAFIVGDNCSVKRRLAGLLHVPLVGCASHRLNLAMEGILEESYQDLGSVQALVIKLRSLNQAAKLRLKMSLRPVIRQEIRWSSTFMMLDRNLKLL</sequence>
<comment type="caution">
    <text evidence="1">The sequence shown here is derived from an EMBL/GenBank/DDBJ whole genome shotgun (WGS) entry which is preliminary data.</text>
</comment>
<proteinExistence type="predicted"/>
<dbReference type="Proteomes" id="UP000688947">
    <property type="component" value="Unassembled WGS sequence"/>
</dbReference>
<protein>
    <recommendedName>
        <fullName evidence="3">DUF659 domain-containing protein</fullName>
    </recommendedName>
</protein>
<evidence type="ECO:0000313" key="1">
    <source>
        <dbReference type="EMBL" id="KAG6949582.1"/>
    </source>
</evidence>
<reference evidence="1" key="1">
    <citation type="submission" date="2021-01" db="EMBL/GenBank/DDBJ databases">
        <title>Phytophthora aleatoria, a newly-described species from Pinus radiata is distinct from Phytophthora cactorum isolates based on comparative genomics.</title>
        <authorList>
            <person name="Mcdougal R."/>
            <person name="Panda P."/>
            <person name="Williams N."/>
            <person name="Studholme D.J."/>
        </authorList>
    </citation>
    <scope>NUCLEOTIDE SEQUENCE</scope>
    <source>
        <strain evidence="1">NZFS 3830</strain>
    </source>
</reference>
<feature type="non-terminal residue" evidence="1">
    <location>
        <position position="1"/>
    </location>
</feature>
<accession>A0A8T1TWR6</accession>
<dbReference type="PANTHER" id="PTHR40866">
    <property type="entry name" value="BED-TYPE DOMAIN-CONTAINING PROTEIN"/>
    <property type="match status" value="1"/>
</dbReference>
<evidence type="ECO:0008006" key="3">
    <source>
        <dbReference type="Google" id="ProtNLM"/>
    </source>
</evidence>